<reference evidence="1 2" key="1">
    <citation type="submission" date="2022-10" db="EMBL/GenBank/DDBJ databases">
        <title>Sphingomonas sp.</title>
        <authorList>
            <person name="Jin C."/>
        </authorList>
    </citation>
    <scope>NUCLEOTIDE SEQUENCE [LARGE SCALE GENOMIC DNA]</scope>
    <source>
        <strain evidence="1 2">BN140010</strain>
    </source>
</reference>
<sequence>MTALAGLACTSSLSAEGQGTRPDPMRFFEGRTEMVSTVKVVMSKPYRSRTLGQGRLLDDGSLALVQQVQDEGKPAASRRWKIRKIDDDSFAGTMSEAVGPVMVQEVGGRYRFNFKMKGNLAVEQWVTPMADGRTAKSSASVKKFGMRVATSEGFIRRL</sequence>
<name>A0ABT3JDF9_9SPHN</name>
<evidence type="ECO:0000313" key="2">
    <source>
        <dbReference type="Proteomes" id="UP001526246"/>
    </source>
</evidence>
<accession>A0ABT3JDF9</accession>
<dbReference type="Pfam" id="PF12915">
    <property type="entry name" value="DUF3833"/>
    <property type="match status" value="1"/>
</dbReference>
<keyword evidence="2" id="KW-1185">Reference proteome</keyword>
<dbReference type="InterPro" id="IPR024409">
    <property type="entry name" value="DUF3833"/>
</dbReference>
<dbReference type="Proteomes" id="UP001526246">
    <property type="component" value="Unassembled WGS sequence"/>
</dbReference>
<dbReference type="EMBL" id="JAPDOB010000001">
    <property type="protein sequence ID" value="MCW3797103.1"/>
    <property type="molecule type" value="Genomic_DNA"/>
</dbReference>
<organism evidence="1 2">
    <name type="scientific">Sphingomonas arvum</name>
    <dbReference type="NCBI Taxonomy" id="2992113"/>
    <lineage>
        <taxon>Bacteria</taxon>
        <taxon>Pseudomonadati</taxon>
        <taxon>Pseudomonadota</taxon>
        <taxon>Alphaproteobacteria</taxon>
        <taxon>Sphingomonadales</taxon>
        <taxon>Sphingomonadaceae</taxon>
        <taxon>Sphingomonas</taxon>
    </lineage>
</organism>
<dbReference type="RefSeq" id="WP_264881205.1">
    <property type="nucleotide sequence ID" value="NZ_JAPDOB010000001.1"/>
</dbReference>
<protein>
    <submittedName>
        <fullName evidence="1">DUF3833 family protein</fullName>
    </submittedName>
</protein>
<gene>
    <name evidence="1" type="ORF">OMW55_04690</name>
</gene>
<evidence type="ECO:0000313" key="1">
    <source>
        <dbReference type="EMBL" id="MCW3797103.1"/>
    </source>
</evidence>
<comment type="caution">
    <text evidence="1">The sequence shown here is derived from an EMBL/GenBank/DDBJ whole genome shotgun (WGS) entry which is preliminary data.</text>
</comment>
<proteinExistence type="predicted"/>